<dbReference type="OrthoDB" id="1933717at2759"/>
<dbReference type="InterPro" id="IPR002347">
    <property type="entry name" value="SDR_fam"/>
</dbReference>
<dbReference type="PANTHER" id="PTHR43490:SF99">
    <property type="entry name" value="SHORT-CHAIN DEHYDROGENASE_REDUCTASE"/>
    <property type="match status" value="1"/>
</dbReference>
<gene>
    <name evidence="6" type="ORF">NLJ89_g10825</name>
</gene>
<evidence type="ECO:0000256" key="1">
    <source>
        <dbReference type="ARBA" id="ARBA00006484"/>
    </source>
</evidence>
<dbReference type="GO" id="GO:0016491">
    <property type="term" value="F:oxidoreductase activity"/>
    <property type="evidence" value="ECO:0007669"/>
    <property type="project" value="UniProtKB-KW"/>
</dbReference>
<dbReference type="PRINTS" id="PR00080">
    <property type="entry name" value="SDRFAMILY"/>
</dbReference>
<accession>A0A9W8MQJ3</accession>
<comment type="caution">
    <text evidence="6">The sequence shown here is derived from an EMBL/GenBank/DDBJ whole genome shotgun (WGS) entry which is preliminary data.</text>
</comment>
<keyword evidence="7" id="KW-1185">Reference proteome</keyword>
<dbReference type="PANTHER" id="PTHR43490">
    <property type="entry name" value="(+)-NEOMENTHOL DEHYDROGENASE"/>
    <property type="match status" value="1"/>
</dbReference>
<keyword evidence="3" id="KW-0560">Oxidoreductase</keyword>
<dbReference type="Pfam" id="PF00106">
    <property type="entry name" value="adh_short"/>
    <property type="match status" value="1"/>
</dbReference>
<comment type="similarity">
    <text evidence="1 4">Belongs to the short-chain dehydrogenases/reductases (SDR) family.</text>
</comment>
<dbReference type="EMBL" id="JANKHO010002142">
    <property type="protein sequence ID" value="KAJ3494352.1"/>
    <property type="molecule type" value="Genomic_DNA"/>
</dbReference>
<dbReference type="PRINTS" id="PR00081">
    <property type="entry name" value="GDHRDH"/>
</dbReference>
<protein>
    <recommendedName>
        <fullName evidence="8">NAD(P)-binding protein</fullName>
    </recommendedName>
</protein>
<evidence type="ECO:0000256" key="2">
    <source>
        <dbReference type="ARBA" id="ARBA00022857"/>
    </source>
</evidence>
<dbReference type="InterPro" id="IPR036291">
    <property type="entry name" value="NAD(P)-bd_dom_sf"/>
</dbReference>
<evidence type="ECO:0000256" key="5">
    <source>
        <dbReference type="SAM" id="MobiDB-lite"/>
    </source>
</evidence>
<dbReference type="Proteomes" id="UP001148786">
    <property type="component" value="Unassembled WGS sequence"/>
</dbReference>
<dbReference type="AlphaFoldDB" id="A0A9W8MQJ3"/>
<feature type="region of interest" description="Disordered" evidence="5">
    <location>
        <begin position="13"/>
        <end position="49"/>
    </location>
</feature>
<sequence length="256" mass="27531">MSRIILVPILASDSNSSDSWPRKGTSCISPPETKPQERKPSSFSSPLHHAHPLTAQSRQKLIADGLSTVKFVHLDVTDAASVKAAAQTVSSAEGRLDVLVNNAGISKMGVDQHPESIDLATIREAMETNFYGLVQTTIAFIPLLRKSDNPVILNVSTDMASNSYQAREGAQLHLVAYNTTKAAANSYTISLAQELKKDGFKVNAVTPGYTSTKLNFFGQGGKSVRAGAEVLLPWALVEKDGPTCKFIDGDGKEFAW</sequence>
<evidence type="ECO:0000313" key="7">
    <source>
        <dbReference type="Proteomes" id="UP001148786"/>
    </source>
</evidence>
<reference evidence="6" key="1">
    <citation type="submission" date="2022-07" db="EMBL/GenBank/DDBJ databases">
        <title>Genome Sequence of Agrocybe chaxingu.</title>
        <authorList>
            <person name="Buettner E."/>
        </authorList>
    </citation>
    <scope>NUCLEOTIDE SEQUENCE</scope>
    <source>
        <strain evidence="6">MP-N11</strain>
    </source>
</reference>
<keyword evidence="2" id="KW-0521">NADP</keyword>
<dbReference type="SUPFAM" id="SSF51735">
    <property type="entry name" value="NAD(P)-binding Rossmann-fold domains"/>
    <property type="match status" value="1"/>
</dbReference>
<name>A0A9W8MQJ3_9AGAR</name>
<evidence type="ECO:0000313" key="6">
    <source>
        <dbReference type="EMBL" id="KAJ3494352.1"/>
    </source>
</evidence>
<evidence type="ECO:0000256" key="3">
    <source>
        <dbReference type="ARBA" id="ARBA00023002"/>
    </source>
</evidence>
<evidence type="ECO:0000256" key="4">
    <source>
        <dbReference type="RuleBase" id="RU000363"/>
    </source>
</evidence>
<organism evidence="6 7">
    <name type="scientific">Agrocybe chaxingu</name>
    <dbReference type="NCBI Taxonomy" id="84603"/>
    <lineage>
        <taxon>Eukaryota</taxon>
        <taxon>Fungi</taxon>
        <taxon>Dikarya</taxon>
        <taxon>Basidiomycota</taxon>
        <taxon>Agaricomycotina</taxon>
        <taxon>Agaricomycetes</taxon>
        <taxon>Agaricomycetidae</taxon>
        <taxon>Agaricales</taxon>
        <taxon>Agaricineae</taxon>
        <taxon>Strophariaceae</taxon>
        <taxon>Agrocybe</taxon>
    </lineage>
</organism>
<dbReference type="Gene3D" id="3.40.50.720">
    <property type="entry name" value="NAD(P)-binding Rossmann-like Domain"/>
    <property type="match status" value="1"/>
</dbReference>
<proteinExistence type="inferred from homology"/>
<evidence type="ECO:0008006" key="8">
    <source>
        <dbReference type="Google" id="ProtNLM"/>
    </source>
</evidence>